<dbReference type="OMA" id="IAGWNNV"/>
<evidence type="ECO:0000313" key="1">
    <source>
        <dbReference type="EMBL" id="ENN71646.1"/>
    </source>
</evidence>
<organism evidence="1">
    <name type="scientific">Dendroctonus ponderosae</name>
    <name type="common">Mountain pine beetle</name>
    <dbReference type="NCBI Taxonomy" id="77166"/>
    <lineage>
        <taxon>Eukaryota</taxon>
        <taxon>Metazoa</taxon>
        <taxon>Ecdysozoa</taxon>
        <taxon>Arthropoda</taxon>
        <taxon>Hexapoda</taxon>
        <taxon>Insecta</taxon>
        <taxon>Pterygota</taxon>
        <taxon>Neoptera</taxon>
        <taxon>Endopterygota</taxon>
        <taxon>Coleoptera</taxon>
        <taxon>Polyphaga</taxon>
        <taxon>Cucujiformia</taxon>
        <taxon>Curculionidae</taxon>
        <taxon>Scolytinae</taxon>
        <taxon>Dendroctonus</taxon>
    </lineage>
</organism>
<sequence>SIRTESKFYQTENYYAFQIVKSPAIGSQTTLSSGQSINTDSDFTGFLNKDWRKSNATEITKAFISVKPFCNSHNITVNDARFDCLVDGLMDNCENLTDSELLQLLQTLLEYPKCRPPTIGNFHDVWSCLDDICCWKMKDWDIETVFIFGDLWFKLGLSKIADFIFTVLDKFQYKADRLTKDQLVHMFFYFNVCRKRSIDFEYEFALQHKVHEMNVDEMAVVALGYFKTQTRIKIEPILEAVIREVTSSAMGIHEITLSGIMKALRFSYPHKQSSQINVMCNNLLPELDRFSTLACLHVALLATGVQTCHQGILRKCSQKIVEDVANIRLKDIERMLNVLTMFNFDPITKPDIYNLLFEEIHKDRRLSEINMYPNCLPSALHYFSLRGIYSYELMNRILDPEFISITFGKTPKLLPPALLSLDCCIDIECPDYKANRLTASTRYKAAKWQTEWAPSNAQFKKITAKQRLFLEILDTVKDIVGQEEFVHVNHVMPHFPIADIIVCKDLTTGAYTSTDSLKQYALGDIMKPTQDSNLKWYAILPFTLNNVVKYSNAPYGYSIMKLRQLEKIGYTPVVVLHIEFERLTPEERKQHILSKLV</sequence>
<proteinExistence type="predicted"/>
<gene>
    <name evidence="1" type="ORF">YQE_11744</name>
</gene>
<accession>N6TTF4</accession>
<dbReference type="HOGENOM" id="CLU_028703_0_0_1"/>
<dbReference type="EMBL" id="KB741261">
    <property type="protein sequence ID" value="ENN71646.1"/>
    <property type="molecule type" value="Genomic_DNA"/>
</dbReference>
<protein>
    <submittedName>
        <fullName evidence="1">Uncharacterized protein</fullName>
    </submittedName>
</protein>
<dbReference type="AlphaFoldDB" id="N6TTF4"/>
<feature type="non-terminal residue" evidence="1">
    <location>
        <position position="1"/>
    </location>
</feature>
<reference evidence="1" key="1">
    <citation type="journal article" date="2013" name="Genome Biol.">
        <title>Draft genome of the mountain pine beetle, Dendroctonus ponderosae Hopkins, a major forest pest.</title>
        <authorList>
            <person name="Keeling C.I."/>
            <person name="Yuen M.M."/>
            <person name="Liao N.Y."/>
            <person name="Docking T.R."/>
            <person name="Chan S.K."/>
            <person name="Taylor G.A."/>
            <person name="Palmquist D.L."/>
            <person name="Jackman S.D."/>
            <person name="Nguyen A."/>
            <person name="Li M."/>
            <person name="Henderson H."/>
            <person name="Janes J.K."/>
            <person name="Zhao Y."/>
            <person name="Pandoh P."/>
            <person name="Moore R."/>
            <person name="Sperling F.A."/>
            <person name="Huber D.P."/>
            <person name="Birol I."/>
            <person name="Jones S.J."/>
            <person name="Bohlmann J."/>
        </authorList>
    </citation>
    <scope>NUCLEOTIDE SEQUENCE</scope>
</reference>
<name>N6TTF4_DENPD</name>
<dbReference type="Pfam" id="PF08368">
    <property type="entry name" value="FAST_2"/>
    <property type="match status" value="1"/>
</dbReference>
<dbReference type="InterPro" id="IPR013579">
    <property type="entry name" value="FAST_2"/>
</dbReference>
<dbReference type="OrthoDB" id="10064757at2759"/>